<organism evidence="2 3">
    <name type="scientific">Paenibacillus roseus</name>
    <dbReference type="NCBI Taxonomy" id="2798579"/>
    <lineage>
        <taxon>Bacteria</taxon>
        <taxon>Bacillati</taxon>
        <taxon>Bacillota</taxon>
        <taxon>Bacilli</taxon>
        <taxon>Bacillales</taxon>
        <taxon>Paenibacillaceae</taxon>
        <taxon>Paenibacillus</taxon>
    </lineage>
</organism>
<accession>A0A934MQP9</accession>
<keyword evidence="3" id="KW-1185">Reference proteome</keyword>
<evidence type="ECO:0000313" key="2">
    <source>
        <dbReference type="EMBL" id="MBJ6362123.1"/>
    </source>
</evidence>
<gene>
    <name evidence="2" type="ORF">JFN88_12680</name>
</gene>
<protein>
    <submittedName>
        <fullName evidence="2">Uncharacterized protein</fullName>
    </submittedName>
</protein>
<dbReference type="AlphaFoldDB" id="A0A934MQP9"/>
<dbReference type="EMBL" id="JAELUP010000065">
    <property type="protein sequence ID" value="MBJ6362123.1"/>
    <property type="molecule type" value="Genomic_DNA"/>
</dbReference>
<dbReference type="Proteomes" id="UP000640274">
    <property type="component" value="Unassembled WGS sequence"/>
</dbReference>
<evidence type="ECO:0000256" key="1">
    <source>
        <dbReference type="SAM" id="Coils"/>
    </source>
</evidence>
<name>A0A934MQP9_9BACL</name>
<feature type="coiled-coil region" evidence="1">
    <location>
        <begin position="99"/>
        <end position="126"/>
    </location>
</feature>
<dbReference type="RefSeq" id="WP_199019664.1">
    <property type="nucleotide sequence ID" value="NZ_JAELUP010000065.1"/>
</dbReference>
<evidence type="ECO:0000313" key="3">
    <source>
        <dbReference type="Proteomes" id="UP000640274"/>
    </source>
</evidence>
<sequence length="153" mass="17249">MKEEIEKALAAATPGPWYWNGYMKSKYVDLCARHSGQPTVMSFNRWGMGGAAPSFRTEDGMKRIDEPGMVRFRQEHRKNEFVEVNHPDAHIIANAPTWLRQLLDELAAKEAEISRQLTALSEIEDESSREDACITRINGIAQDALSGETQEAQ</sequence>
<reference evidence="2" key="1">
    <citation type="submission" date="2020-12" db="EMBL/GenBank/DDBJ databases">
        <authorList>
            <person name="Huq M.A."/>
        </authorList>
    </citation>
    <scope>NUCLEOTIDE SEQUENCE</scope>
    <source>
        <strain evidence="2">MAHUQ-46</strain>
    </source>
</reference>
<proteinExistence type="predicted"/>
<comment type="caution">
    <text evidence="2">The sequence shown here is derived from an EMBL/GenBank/DDBJ whole genome shotgun (WGS) entry which is preliminary data.</text>
</comment>
<keyword evidence="1" id="KW-0175">Coiled coil</keyword>